<feature type="repeat" description="PPR" evidence="3">
    <location>
        <begin position="161"/>
        <end position="195"/>
    </location>
</feature>
<proteinExistence type="inferred from homology"/>
<dbReference type="GO" id="GO:0005739">
    <property type="term" value="C:mitochondrion"/>
    <property type="evidence" value="ECO:0007669"/>
    <property type="project" value="TreeGrafter"/>
</dbReference>
<feature type="compositionally biased region" description="Basic and acidic residues" evidence="4">
    <location>
        <begin position="509"/>
        <end position="525"/>
    </location>
</feature>
<evidence type="ECO:0000256" key="1">
    <source>
        <dbReference type="ARBA" id="ARBA00007626"/>
    </source>
</evidence>
<sequence>MDSTVFSFARLLSRALQIRLRCSGSPLAAGSSRHFCTARAPRKTLQSMIWPLGHPSVNLAPELDRWVARGYRVRLVELQYVIRELRKLRRYKQALEVRVSLLVPCNRFNAACLQVSEWMKGKQNIQFMSSDHAVHLDLIGQVHGLLSAESYFNNMRENDKNEKTYGALLNCYVRERLVEKSLSHIQKMKELGLVSSPLPYNDIMCLYTNTGQHEKVPSVLEDMKTNGVLPDNFSYRICINSYGARSDINGMEMILEEMEHQPQIVVDWNTYTVVANIYIKASFTDKASSALKKAEEKLNKRNALGYNHLISLYSQLGNKSEMQRLWELQKVNCKKFFNKDYTTMLGGLVKLGAVEEAEVLMKEWESSGNALDWRVPNVLLIGYRKMGLLEKAEAMLDDYLKKGKTPAASSWGIVATGYAEKDMMDKAYELMKNALCVYISSVGWEPNPTIVKSILHYLGDNSQSKDVETFIQLLKVAMPIDRDMYHTLIKTYIREGKEMSELMQRMKSDGIKENEETRKILDSASKHTPPHS</sequence>
<protein>
    <recommendedName>
        <fullName evidence="7">Pentacotripeptide-repeat region of PRORP domain-containing protein</fullName>
    </recommendedName>
</protein>
<dbReference type="PANTHER" id="PTHR45717:SF20">
    <property type="entry name" value="OS07G0598500 PROTEIN"/>
    <property type="match status" value="1"/>
</dbReference>
<evidence type="ECO:0000313" key="6">
    <source>
        <dbReference type="Proteomes" id="UP000287651"/>
    </source>
</evidence>
<evidence type="ECO:0000256" key="3">
    <source>
        <dbReference type="PROSITE-ProRule" id="PRU00708"/>
    </source>
</evidence>
<dbReference type="PANTHER" id="PTHR45717">
    <property type="entry name" value="OS12G0527900 PROTEIN"/>
    <property type="match status" value="1"/>
</dbReference>
<dbReference type="GO" id="GO:0003729">
    <property type="term" value="F:mRNA binding"/>
    <property type="evidence" value="ECO:0007669"/>
    <property type="project" value="UniProtKB-ARBA"/>
</dbReference>
<dbReference type="Pfam" id="PF13041">
    <property type="entry name" value="PPR_2"/>
    <property type="match status" value="1"/>
</dbReference>
<dbReference type="Pfam" id="PF01535">
    <property type="entry name" value="PPR"/>
    <property type="match status" value="4"/>
</dbReference>
<name>A0A426YQM0_ENSVE</name>
<keyword evidence="2" id="KW-0677">Repeat</keyword>
<dbReference type="Gene3D" id="1.25.40.10">
    <property type="entry name" value="Tetratricopeptide repeat domain"/>
    <property type="match status" value="2"/>
</dbReference>
<reference evidence="5 6" key="1">
    <citation type="journal article" date="2014" name="Agronomy (Basel)">
        <title>A Draft Genome Sequence for Ensete ventricosum, the Drought-Tolerant Tree Against Hunger.</title>
        <authorList>
            <person name="Harrison J."/>
            <person name="Moore K.A."/>
            <person name="Paszkiewicz K."/>
            <person name="Jones T."/>
            <person name="Grant M."/>
            <person name="Ambacheew D."/>
            <person name="Muzemil S."/>
            <person name="Studholme D.J."/>
        </authorList>
    </citation>
    <scope>NUCLEOTIDE SEQUENCE [LARGE SCALE GENOMIC DNA]</scope>
</reference>
<comment type="caution">
    <text evidence="5">The sequence shown here is derived from an EMBL/GenBank/DDBJ whole genome shotgun (WGS) entry which is preliminary data.</text>
</comment>
<organism evidence="5 6">
    <name type="scientific">Ensete ventricosum</name>
    <name type="common">Abyssinian banana</name>
    <name type="synonym">Musa ensete</name>
    <dbReference type="NCBI Taxonomy" id="4639"/>
    <lineage>
        <taxon>Eukaryota</taxon>
        <taxon>Viridiplantae</taxon>
        <taxon>Streptophyta</taxon>
        <taxon>Embryophyta</taxon>
        <taxon>Tracheophyta</taxon>
        <taxon>Spermatophyta</taxon>
        <taxon>Magnoliopsida</taxon>
        <taxon>Liliopsida</taxon>
        <taxon>Zingiberales</taxon>
        <taxon>Musaceae</taxon>
        <taxon>Ensete</taxon>
    </lineage>
</organism>
<evidence type="ECO:0000256" key="2">
    <source>
        <dbReference type="ARBA" id="ARBA00022737"/>
    </source>
</evidence>
<dbReference type="AlphaFoldDB" id="A0A426YQM0"/>
<dbReference type="EMBL" id="AMZH03010820">
    <property type="protein sequence ID" value="RRT54021.1"/>
    <property type="molecule type" value="Genomic_DNA"/>
</dbReference>
<dbReference type="NCBIfam" id="TIGR00756">
    <property type="entry name" value="PPR"/>
    <property type="match status" value="2"/>
</dbReference>
<gene>
    <name evidence="5" type="ORF">B296_00036199</name>
</gene>
<dbReference type="PROSITE" id="PS51375">
    <property type="entry name" value="PPR"/>
    <property type="match status" value="2"/>
</dbReference>
<evidence type="ECO:0000313" key="5">
    <source>
        <dbReference type="EMBL" id="RRT54021.1"/>
    </source>
</evidence>
<feature type="repeat" description="PPR" evidence="3">
    <location>
        <begin position="196"/>
        <end position="230"/>
    </location>
</feature>
<comment type="similarity">
    <text evidence="1">Belongs to the PPR family. P subfamily.</text>
</comment>
<evidence type="ECO:0000256" key="4">
    <source>
        <dbReference type="SAM" id="MobiDB-lite"/>
    </source>
</evidence>
<dbReference type="Proteomes" id="UP000287651">
    <property type="component" value="Unassembled WGS sequence"/>
</dbReference>
<dbReference type="InterPro" id="IPR011990">
    <property type="entry name" value="TPR-like_helical_dom_sf"/>
</dbReference>
<feature type="region of interest" description="Disordered" evidence="4">
    <location>
        <begin position="509"/>
        <end position="532"/>
    </location>
</feature>
<accession>A0A426YQM0</accession>
<dbReference type="InterPro" id="IPR002885">
    <property type="entry name" value="PPR_rpt"/>
</dbReference>
<evidence type="ECO:0008006" key="7">
    <source>
        <dbReference type="Google" id="ProtNLM"/>
    </source>
</evidence>